<accession>Q6VY89</accession>
<reference evidence="2 3" key="4">
    <citation type="journal article" date="2005" name="Virology">
        <title>Complete genomic nucleotide sequence and analysis of the temperate bacteriophage VWB.</title>
        <authorList>
            <person name="Van Dessel W."/>
            <person name="Van Mellaert L."/>
            <person name="Liesegang H."/>
            <person name="Raasch C."/>
            <person name="De Keersmaeker S."/>
            <person name="Geukens N."/>
            <person name="Lammertyn E."/>
            <person name="Streit W."/>
            <person name="Anne J."/>
        </authorList>
    </citation>
    <scope>NUCLEOTIDE SEQUENCE [LARGE SCALE GENOMIC DNA]</scope>
</reference>
<protein>
    <submittedName>
        <fullName evidence="2">Uncharacterized protein</fullName>
    </submittedName>
</protein>
<feature type="compositionally biased region" description="Basic and acidic residues" evidence="1">
    <location>
        <begin position="18"/>
        <end position="29"/>
    </location>
</feature>
<evidence type="ECO:0000256" key="1">
    <source>
        <dbReference type="SAM" id="MobiDB-lite"/>
    </source>
</evidence>
<evidence type="ECO:0000313" key="2">
    <source>
        <dbReference type="EMBL" id="AAR29748.1"/>
    </source>
</evidence>
<name>Q6VY89_9CAUD</name>
<keyword evidence="3" id="KW-1185">Reference proteome</keyword>
<evidence type="ECO:0000313" key="3">
    <source>
        <dbReference type="Proteomes" id="UP000001708"/>
    </source>
</evidence>
<reference evidence="2 3" key="1">
    <citation type="journal article" date="1990" name="J. Gen. Microbiol.">
        <title>Further biological and molecular characterization of actinophage VWB.</title>
        <authorList>
            <person name="Anne J."/>
            <person name="Van Mellaert L."/>
            <person name="Decock B."/>
            <person name="Van Damme J."/>
            <person name="Van Aerschot A."/>
            <person name="Herdewijn P."/>
            <person name="Eyssen H."/>
        </authorList>
    </citation>
    <scope>NUCLEOTIDE SEQUENCE [LARGE SCALE GENOMIC DNA]</scope>
</reference>
<sequence length="135" mass="14696">MGGPGQPMEYMRPPSVAHRSDSVRAEPPRPFRGAGRCCVPYRVREDPRRHTRRGSLPVAPASPLDSHRIASGMRLTRVGSTPARSVDSTLRIVAAVHITLSSDVIRRIPWGCGIYVASGYDNGPPFEWNGGPLTP</sequence>
<organism evidence="2 3">
    <name type="scientific">Streptomyces phage VWB</name>
    <dbReference type="NCBI Taxonomy" id="10702"/>
    <lineage>
        <taxon>Viruses</taxon>
        <taxon>Duplodnaviria</taxon>
        <taxon>Heunggongvirae</taxon>
        <taxon>Uroviricota</taxon>
        <taxon>Caudoviricetes</taxon>
        <taxon>Veewebvirus</taxon>
        <taxon>Veewebvirus vwb</taxon>
    </lineage>
</organism>
<reference evidence="2 3" key="2">
    <citation type="journal article" date="1995" name="Arch. Virol.">
        <title>Analysis of the open reading frames of the main capsid proteins of actinophage VWB.</title>
        <authorList>
            <person name="Anne J."/>
            <person name="Fiten P."/>
            <person name="Van Mellaert L."/>
            <person name="Joris B."/>
            <person name="Opdenakker G."/>
            <person name="Eyssen H."/>
        </authorList>
    </citation>
    <scope>NUCLEOTIDE SEQUENCE [LARGE SCALE GENOMIC DNA]</scope>
</reference>
<dbReference type="GeneID" id="2732841"/>
<dbReference type="KEGG" id="vg:2732841"/>
<dbReference type="RefSeq" id="NP_958302.1">
    <property type="nucleotide sequence ID" value="NC_005345.2"/>
</dbReference>
<feature type="region of interest" description="Disordered" evidence="1">
    <location>
        <begin position="44"/>
        <end position="65"/>
    </location>
</feature>
<reference evidence="2 3" key="3">
    <citation type="journal article" date="1998" name="Microbiology">
        <title>Site-specific integration of bacteriophage VWB genome into Streptomyces venezuelae and construction of a VWB-based integrative vector.</title>
        <authorList>
            <person name="Van Mellaert L."/>
            <person name="Mei L."/>
            <person name="Lammertyn E."/>
            <person name="Schacht S."/>
            <person name="Anne J."/>
        </authorList>
    </citation>
    <scope>NUCLEOTIDE SEQUENCE [LARGE SCALE GENOMIC DNA]</scope>
</reference>
<dbReference type="Proteomes" id="UP000001708">
    <property type="component" value="Segment"/>
</dbReference>
<proteinExistence type="predicted"/>
<dbReference type="EMBL" id="AY320035">
    <property type="protein sequence ID" value="AAR29748.1"/>
    <property type="molecule type" value="Genomic_DNA"/>
</dbReference>
<feature type="region of interest" description="Disordered" evidence="1">
    <location>
        <begin position="1"/>
        <end position="31"/>
    </location>
</feature>